<reference evidence="2 3" key="1">
    <citation type="journal article" date="2021" name="Microbiol. Resour. Announc.">
        <title>Complete Genome Sequences of Two Rhodococcus sp. Strains with Large and Linear Chromosomes, Isolated from Apple Rhizosphere.</title>
        <authorList>
            <person name="Benning S."/>
            <person name="Brugnone N."/>
            <person name="Siani R."/>
            <person name="Kublik S."/>
            <person name="Schloter M."/>
            <person name="Rad V."/>
        </authorList>
    </citation>
    <scope>NUCLEOTIDE SEQUENCE [LARGE SCALE GENOMIC DNA]</scope>
    <source>
        <strain evidence="2 3">R79</strain>
    </source>
</reference>
<evidence type="ECO:0000313" key="3">
    <source>
        <dbReference type="Proteomes" id="UP000662986"/>
    </source>
</evidence>
<dbReference type="Proteomes" id="UP000662986">
    <property type="component" value="Chromosome"/>
</dbReference>
<reference evidence="2 3" key="2">
    <citation type="journal article" date="2022" name="Arch. Microbiol.">
        <title>Rhodococcus pseudokoreensis sp. nov. isolated from the rhizosphere of young M26 apple rootstocks.</title>
        <authorList>
            <person name="Kampfer P."/>
            <person name="Glaeser S.P."/>
            <person name="Blom J."/>
            <person name="Wolf J."/>
            <person name="Benning S."/>
            <person name="Schloter M."/>
            <person name="Neumann-Schaal M."/>
        </authorList>
    </citation>
    <scope>NUCLEOTIDE SEQUENCE [LARGE SCALE GENOMIC DNA]</scope>
    <source>
        <strain evidence="2 3">R79</strain>
    </source>
</reference>
<name>A0A974WA72_9NOCA</name>
<keyword evidence="3" id="KW-1185">Reference proteome</keyword>
<feature type="region of interest" description="Disordered" evidence="1">
    <location>
        <begin position="42"/>
        <end position="66"/>
    </location>
</feature>
<protein>
    <submittedName>
        <fullName evidence="2">Uncharacterized protein</fullName>
    </submittedName>
</protein>
<proteinExistence type="predicted"/>
<sequence>MATRRLHPLCDRAQASRLADPIGEPVRSFRCLSDHPATLTRNDIRHAPDLPTIPLAAAQPQRNKPR</sequence>
<organism evidence="2 3">
    <name type="scientific">Rhodococcus pseudokoreensis</name>
    <dbReference type="NCBI Taxonomy" id="2811421"/>
    <lineage>
        <taxon>Bacteria</taxon>
        <taxon>Bacillati</taxon>
        <taxon>Actinomycetota</taxon>
        <taxon>Actinomycetes</taxon>
        <taxon>Mycobacteriales</taxon>
        <taxon>Nocardiaceae</taxon>
        <taxon>Rhodococcus</taxon>
    </lineage>
</organism>
<accession>A0A974WA72</accession>
<evidence type="ECO:0000313" key="2">
    <source>
        <dbReference type="EMBL" id="QSE93889.1"/>
    </source>
</evidence>
<evidence type="ECO:0000256" key="1">
    <source>
        <dbReference type="SAM" id="MobiDB-lite"/>
    </source>
</evidence>
<dbReference type="EMBL" id="CP070619">
    <property type="protein sequence ID" value="QSE93889.1"/>
    <property type="molecule type" value="Genomic_DNA"/>
</dbReference>
<gene>
    <name evidence="2" type="ORF">JWS13_37455</name>
</gene>
<dbReference type="RefSeq" id="WP_206010364.1">
    <property type="nucleotide sequence ID" value="NZ_CP070619.1"/>
</dbReference>